<evidence type="ECO:0008006" key="4">
    <source>
        <dbReference type="Google" id="ProtNLM"/>
    </source>
</evidence>
<comment type="caution">
    <text evidence="2">The sequence shown here is derived from an EMBL/GenBank/DDBJ whole genome shotgun (WGS) entry which is preliminary data.</text>
</comment>
<keyword evidence="3" id="KW-1185">Reference proteome</keyword>
<feature type="compositionally biased region" description="Polar residues" evidence="1">
    <location>
        <begin position="67"/>
        <end position="84"/>
    </location>
</feature>
<evidence type="ECO:0000313" key="2">
    <source>
        <dbReference type="EMBL" id="CAG9182313.1"/>
    </source>
</evidence>
<proteinExistence type="predicted"/>
<feature type="region of interest" description="Disordered" evidence="1">
    <location>
        <begin position="9"/>
        <end position="30"/>
    </location>
</feature>
<reference evidence="2 3" key="1">
    <citation type="submission" date="2021-08" db="EMBL/GenBank/DDBJ databases">
        <authorList>
            <person name="Peeters C."/>
        </authorList>
    </citation>
    <scope>NUCLEOTIDE SEQUENCE [LARGE SCALE GENOMIC DNA]</scope>
    <source>
        <strain evidence="2 3">LMG 21510</strain>
    </source>
</reference>
<protein>
    <recommendedName>
        <fullName evidence="4">F-box domain-containing protein</fullName>
    </recommendedName>
</protein>
<feature type="region of interest" description="Disordered" evidence="1">
    <location>
        <begin position="52"/>
        <end position="84"/>
    </location>
</feature>
<dbReference type="Proteomes" id="UP000721236">
    <property type="component" value="Unassembled WGS sequence"/>
</dbReference>
<sequence length="331" mass="35839">MLASDALLQKRGVQAPGTVPSPRPGAHRGTRTRVPLCALFFAEPTMPLQSSVLHASPSLPPAVPDGNDTQAPATASATLPLSTDNRGEQTARIALLPSELLANIAGFLSLREANTLGNTASAFWDWLATSRCEARASRARTVADFDRLIADVMPAPAAFRRHVIALLDDRIGALPPMESRRAVGTLRGALFSTIDIEAAVRNVRNDGDVRRLVRDATDAPDATRVALARALWDRIASLDVCAQPGSCRALVGLITNTESIGRDPLWMERVVELYTLSDTAQIKVTKAQREQEFQRQRNALLVQHLATWLADPRGPLQGLLNDTAHDRQGHP</sequence>
<evidence type="ECO:0000313" key="3">
    <source>
        <dbReference type="Proteomes" id="UP000721236"/>
    </source>
</evidence>
<gene>
    <name evidence="2" type="ORF">LMG21510_04525</name>
</gene>
<dbReference type="EMBL" id="CAJZAH010000007">
    <property type="protein sequence ID" value="CAG9182313.1"/>
    <property type="molecule type" value="Genomic_DNA"/>
</dbReference>
<organism evidence="2 3">
    <name type="scientific">Cupriavidus respiraculi</name>
    <dbReference type="NCBI Taxonomy" id="195930"/>
    <lineage>
        <taxon>Bacteria</taxon>
        <taxon>Pseudomonadati</taxon>
        <taxon>Pseudomonadota</taxon>
        <taxon>Betaproteobacteria</taxon>
        <taxon>Burkholderiales</taxon>
        <taxon>Burkholderiaceae</taxon>
        <taxon>Cupriavidus</taxon>
    </lineage>
</organism>
<name>A0ABM8XQ32_9BURK</name>
<accession>A0ABM8XQ32</accession>
<evidence type="ECO:0000256" key="1">
    <source>
        <dbReference type="SAM" id="MobiDB-lite"/>
    </source>
</evidence>